<dbReference type="InterPro" id="IPR050418">
    <property type="entry name" value="D-iso_2-hydroxyacid_DH_PdxB"/>
</dbReference>
<organism evidence="7 8">
    <name type="scientific">Centipeda periodontii DSM 2778</name>
    <dbReference type="NCBI Taxonomy" id="888060"/>
    <lineage>
        <taxon>Bacteria</taxon>
        <taxon>Bacillati</taxon>
        <taxon>Bacillota</taxon>
        <taxon>Negativicutes</taxon>
        <taxon>Selenomonadales</taxon>
        <taxon>Selenomonadaceae</taxon>
        <taxon>Centipeda</taxon>
    </lineage>
</organism>
<dbReference type="SUPFAM" id="SSF51735">
    <property type="entry name" value="NAD(P)-binding Rossmann-fold domains"/>
    <property type="match status" value="1"/>
</dbReference>
<evidence type="ECO:0000313" key="8">
    <source>
        <dbReference type="Proteomes" id="UP000004067"/>
    </source>
</evidence>
<sequence length="231" mass="25377">MVSHAGKGIAMGLYLSSIKFAPAFVPPLCAWLIMTYGWRSVFYAFAVPGFFLTVLWYFFVRDNPRDSKFVNEAEVHYIENPVIPSVAEKKDATDNTTTSIGGTLDRLIRTRIVEPLANNAQILRFSPILGRDALAKMKPSSILINAARGGVVDEVALVEALKENRIFGAAVDAFVEEPVPKNHRLFSCGNFVGTPHNGANTADALTRMGTEAVDEIVRFERGEATRTRLGT</sequence>
<feature type="transmembrane region" description="Helical" evidence="5">
    <location>
        <begin position="40"/>
        <end position="59"/>
    </location>
</feature>
<name>F5RK53_9FIRM</name>
<dbReference type="PANTHER" id="PTHR43761:SF1">
    <property type="entry name" value="D-ISOMER SPECIFIC 2-HYDROXYACID DEHYDROGENASE CATALYTIC DOMAIN-CONTAINING PROTEIN-RELATED"/>
    <property type="match status" value="1"/>
</dbReference>
<dbReference type="InterPro" id="IPR036259">
    <property type="entry name" value="MFS_trans_sf"/>
</dbReference>
<feature type="domain" description="D-isomer specific 2-hydroxyacid dehydrogenase NAD-binding" evidence="6">
    <location>
        <begin position="128"/>
        <end position="198"/>
    </location>
</feature>
<dbReference type="GO" id="GO:0051287">
    <property type="term" value="F:NAD binding"/>
    <property type="evidence" value="ECO:0007669"/>
    <property type="project" value="InterPro"/>
</dbReference>
<dbReference type="GO" id="GO:0022857">
    <property type="term" value="F:transmembrane transporter activity"/>
    <property type="evidence" value="ECO:0007669"/>
    <property type="project" value="InterPro"/>
</dbReference>
<dbReference type="HOGENOM" id="CLU_1198040_0_0_9"/>
<dbReference type="Pfam" id="PF07690">
    <property type="entry name" value="MFS_1"/>
    <property type="match status" value="1"/>
</dbReference>
<evidence type="ECO:0000256" key="4">
    <source>
        <dbReference type="ARBA" id="ARBA00023027"/>
    </source>
</evidence>
<keyword evidence="4" id="KW-0520">NAD</keyword>
<evidence type="ECO:0000313" key="7">
    <source>
        <dbReference type="EMBL" id="EGK61235.1"/>
    </source>
</evidence>
<evidence type="ECO:0000256" key="5">
    <source>
        <dbReference type="SAM" id="Phobius"/>
    </source>
</evidence>
<dbReference type="Proteomes" id="UP000004067">
    <property type="component" value="Unassembled WGS sequence"/>
</dbReference>
<dbReference type="Gene3D" id="1.20.1250.20">
    <property type="entry name" value="MFS general substrate transporter like domains"/>
    <property type="match status" value="1"/>
</dbReference>
<evidence type="ECO:0000256" key="1">
    <source>
        <dbReference type="ARBA" id="ARBA00004651"/>
    </source>
</evidence>
<evidence type="ECO:0000259" key="6">
    <source>
        <dbReference type="Pfam" id="PF02826"/>
    </source>
</evidence>
<dbReference type="GO" id="GO:0005886">
    <property type="term" value="C:plasma membrane"/>
    <property type="evidence" value="ECO:0007669"/>
    <property type="project" value="UniProtKB-SubCell"/>
</dbReference>
<dbReference type="InterPro" id="IPR029753">
    <property type="entry name" value="D-isomer_DH_CS"/>
</dbReference>
<keyword evidence="5" id="KW-0812">Transmembrane</keyword>
<gene>
    <name evidence="7" type="primary">serA2</name>
    <name evidence="7" type="ORF">HMPREF9081_0638</name>
</gene>
<dbReference type="GO" id="GO:0004617">
    <property type="term" value="F:phosphoglycerate dehydrogenase activity"/>
    <property type="evidence" value="ECO:0007669"/>
    <property type="project" value="UniProtKB-EC"/>
</dbReference>
<dbReference type="eggNOG" id="COG2271">
    <property type="taxonomic scope" value="Bacteria"/>
</dbReference>
<dbReference type="Gene3D" id="3.40.50.720">
    <property type="entry name" value="NAD(P)-binding Rossmann-like Domain"/>
    <property type="match status" value="2"/>
</dbReference>
<dbReference type="AlphaFoldDB" id="F5RK53"/>
<dbReference type="EC" id="1.1.1.95" evidence="7"/>
<reference evidence="7 8" key="1">
    <citation type="submission" date="2011-04" db="EMBL/GenBank/DDBJ databases">
        <authorList>
            <person name="Muzny D."/>
            <person name="Qin X."/>
            <person name="Deng J."/>
            <person name="Jiang H."/>
            <person name="Liu Y."/>
            <person name="Qu J."/>
            <person name="Song X.-Z."/>
            <person name="Zhang L."/>
            <person name="Thornton R."/>
            <person name="Coyle M."/>
            <person name="Francisco L."/>
            <person name="Jackson L."/>
            <person name="Javaid M."/>
            <person name="Korchina V."/>
            <person name="Kovar C."/>
            <person name="Mata R."/>
            <person name="Mathew T."/>
            <person name="Ngo R."/>
            <person name="Nguyen L."/>
            <person name="Nguyen N."/>
            <person name="Okwuonu G."/>
            <person name="Ongeri F."/>
            <person name="Pham C."/>
            <person name="Simmons D."/>
            <person name="Wilczek-Boney K."/>
            <person name="Hale W."/>
            <person name="Jakkamsetti A."/>
            <person name="Pham P."/>
            <person name="Ruth R."/>
            <person name="San Lucas F."/>
            <person name="Warren J."/>
            <person name="Zhang J."/>
            <person name="Zhao Z."/>
            <person name="Zhou C."/>
            <person name="Zhu D."/>
            <person name="Lee S."/>
            <person name="Bess C."/>
            <person name="Blankenburg K."/>
            <person name="Forbes L."/>
            <person name="Fu Q."/>
            <person name="Gubbala S."/>
            <person name="Hirani K."/>
            <person name="Jayaseelan J.C."/>
            <person name="Lara F."/>
            <person name="Munidasa M."/>
            <person name="Palculict T."/>
            <person name="Patil S."/>
            <person name="Pu L.-L."/>
            <person name="Saada N."/>
            <person name="Tang L."/>
            <person name="Weissenberger G."/>
            <person name="Zhu Y."/>
            <person name="Hemphill L."/>
            <person name="Shang Y."/>
            <person name="Youmans B."/>
            <person name="Ayvaz T."/>
            <person name="Ross M."/>
            <person name="Santibanez J."/>
            <person name="Aqrawi P."/>
            <person name="Gross S."/>
            <person name="Joshi V."/>
            <person name="Fowler G."/>
            <person name="Nazareth L."/>
            <person name="Reid J."/>
            <person name="Worley K."/>
            <person name="Petrosino J."/>
            <person name="Highlander S."/>
            <person name="Gibbs R."/>
        </authorList>
    </citation>
    <scope>NUCLEOTIDE SEQUENCE [LARGE SCALE GENOMIC DNA]</scope>
    <source>
        <strain evidence="7 8">DSM 2778</strain>
    </source>
</reference>
<dbReference type="InterPro" id="IPR006140">
    <property type="entry name" value="D-isomer_DH_NAD-bd"/>
</dbReference>
<keyword evidence="3 7" id="KW-0560">Oxidoreductase</keyword>
<dbReference type="EMBL" id="AFHQ01000023">
    <property type="protein sequence ID" value="EGK61235.1"/>
    <property type="molecule type" value="Genomic_DNA"/>
</dbReference>
<dbReference type="PROSITE" id="PS00671">
    <property type="entry name" value="D_2_HYDROXYACID_DH_3"/>
    <property type="match status" value="1"/>
</dbReference>
<dbReference type="SUPFAM" id="SSF103473">
    <property type="entry name" value="MFS general substrate transporter"/>
    <property type="match status" value="1"/>
</dbReference>
<evidence type="ECO:0000256" key="2">
    <source>
        <dbReference type="ARBA" id="ARBA00005854"/>
    </source>
</evidence>
<comment type="similarity">
    <text evidence="2">Belongs to the D-isomer specific 2-hydroxyacid dehydrogenase family.</text>
</comment>
<comment type="subcellular location">
    <subcellularLocation>
        <location evidence="1">Cell membrane</location>
        <topology evidence="1">Multi-pass membrane protein</topology>
    </subcellularLocation>
</comment>
<dbReference type="PANTHER" id="PTHR43761">
    <property type="entry name" value="D-ISOMER SPECIFIC 2-HYDROXYACID DEHYDROGENASE FAMILY PROTEIN (AFU_ORTHOLOGUE AFUA_1G13630)"/>
    <property type="match status" value="1"/>
</dbReference>
<dbReference type="eggNOG" id="COG0111">
    <property type="taxonomic scope" value="Bacteria"/>
</dbReference>
<dbReference type="InterPro" id="IPR011701">
    <property type="entry name" value="MFS"/>
</dbReference>
<keyword evidence="5" id="KW-1133">Transmembrane helix</keyword>
<comment type="caution">
    <text evidence="7">The sequence shown here is derived from an EMBL/GenBank/DDBJ whole genome shotgun (WGS) entry which is preliminary data.</text>
</comment>
<evidence type="ECO:0000256" key="3">
    <source>
        <dbReference type="ARBA" id="ARBA00023002"/>
    </source>
</evidence>
<proteinExistence type="inferred from homology"/>
<keyword evidence="5" id="KW-0472">Membrane</keyword>
<keyword evidence="8" id="KW-1185">Reference proteome</keyword>
<protein>
    <submittedName>
        <fullName evidence="7">Phosphoglycerate dehydrogenase</fullName>
        <ecNumber evidence="7">1.1.1.95</ecNumber>
    </submittedName>
</protein>
<accession>F5RK53</accession>
<dbReference type="STRING" id="888060.HMPREF9081_0638"/>
<dbReference type="InterPro" id="IPR036291">
    <property type="entry name" value="NAD(P)-bd_dom_sf"/>
</dbReference>
<dbReference type="Pfam" id="PF02826">
    <property type="entry name" value="2-Hacid_dh_C"/>
    <property type="match status" value="1"/>
</dbReference>
<feature type="transmembrane region" description="Helical" evidence="5">
    <location>
        <begin position="12"/>
        <end position="34"/>
    </location>
</feature>